<dbReference type="Proteomes" id="UP000005239">
    <property type="component" value="Unassembled WGS sequence"/>
</dbReference>
<reference evidence="1" key="2">
    <citation type="submission" date="2022-06" db="UniProtKB">
        <authorList>
            <consortium name="EnsemblMetazoa"/>
        </authorList>
    </citation>
    <scope>IDENTIFICATION</scope>
    <source>
        <strain evidence="1">PS312</strain>
    </source>
</reference>
<organism evidence="1 2">
    <name type="scientific">Pristionchus pacificus</name>
    <name type="common">Parasitic nematode worm</name>
    <dbReference type="NCBI Taxonomy" id="54126"/>
    <lineage>
        <taxon>Eukaryota</taxon>
        <taxon>Metazoa</taxon>
        <taxon>Ecdysozoa</taxon>
        <taxon>Nematoda</taxon>
        <taxon>Chromadorea</taxon>
        <taxon>Rhabditida</taxon>
        <taxon>Rhabditina</taxon>
        <taxon>Diplogasteromorpha</taxon>
        <taxon>Diplogasteroidea</taxon>
        <taxon>Neodiplogasteridae</taxon>
        <taxon>Pristionchus</taxon>
    </lineage>
</organism>
<accession>A0A8R1U5T9</accession>
<sequence length="241" mass="27467">MFESQYWFAGATIVFEFMLSFVVTTNVSCFLFLFARMHNYAVAGSNSIIKLSKKTQIALFMVHIGFNIINTVGFTIFGRDADRSAELAKGCELKWLGDRGGRLMIYGPFGDPQYFKSEVYLLGVTLLFTTPIPVVLTIDSVRKLMEYRKCVVAMFHMFFPLTMLYTAIMIDYHESVSEGDMTTMRVVPLMALITDLLHSSLIFILKTRGHNKILALFSQRCQRIRPKSKSCVLSTQVTRIE</sequence>
<reference evidence="2" key="1">
    <citation type="journal article" date="2008" name="Nat. Genet.">
        <title>The Pristionchus pacificus genome provides a unique perspective on nematode lifestyle and parasitism.</title>
        <authorList>
            <person name="Dieterich C."/>
            <person name="Clifton S.W."/>
            <person name="Schuster L.N."/>
            <person name="Chinwalla A."/>
            <person name="Delehaunty K."/>
            <person name="Dinkelacker I."/>
            <person name="Fulton L."/>
            <person name="Fulton R."/>
            <person name="Godfrey J."/>
            <person name="Minx P."/>
            <person name="Mitreva M."/>
            <person name="Roeseler W."/>
            <person name="Tian H."/>
            <person name="Witte H."/>
            <person name="Yang S.P."/>
            <person name="Wilson R.K."/>
            <person name="Sommer R.J."/>
        </authorList>
    </citation>
    <scope>NUCLEOTIDE SEQUENCE [LARGE SCALE GENOMIC DNA]</scope>
    <source>
        <strain evidence="2">PS312</strain>
    </source>
</reference>
<dbReference type="PANTHER" id="PTHR45830:SF15">
    <property type="entry name" value="SERPENTINE RECEPTOR, CLASS I"/>
    <property type="match status" value="1"/>
</dbReference>
<dbReference type="PANTHER" id="PTHR45830">
    <property type="entry name" value="SERPENTINE RECEPTOR, CLASS I"/>
    <property type="match status" value="1"/>
</dbReference>
<evidence type="ECO:0000313" key="1">
    <source>
        <dbReference type="EnsemblMetazoa" id="PPA05946.1"/>
    </source>
</evidence>
<protein>
    <submittedName>
        <fullName evidence="1">Uncharacterized protein</fullName>
    </submittedName>
</protein>
<dbReference type="EnsemblMetazoa" id="PPA05946.1">
    <property type="protein sequence ID" value="PPA05946.1"/>
    <property type="gene ID" value="WBGene00095500"/>
</dbReference>
<evidence type="ECO:0000313" key="2">
    <source>
        <dbReference type="Proteomes" id="UP000005239"/>
    </source>
</evidence>
<proteinExistence type="predicted"/>
<name>A0A2A6C497_PRIPA</name>
<dbReference type="AlphaFoldDB" id="A0A2A6C497"/>
<gene>
    <name evidence="1" type="primary">WBGene00095500</name>
</gene>
<accession>A0A2A6C497</accession>
<keyword evidence="2" id="KW-1185">Reference proteome</keyword>